<dbReference type="InParanoid" id="E4ZIR3"/>
<name>E4ZIR3_LEPMJ</name>
<gene>
    <name evidence="2" type="ORF">LEMA_P061180.1</name>
</gene>
<dbReference type="EMBL" id="FP929065">
    <property type="protein sequence ID" value="CBX91084.1"/>
    <property type="molecule type" value="Genomic_DNA"/>
</dbReference>
<organism evidence="3">
    <name type="scientific">Leptosphaeria maculans (strain JN3 / isolate v23.1.3 / race Av1-4-5-6-7-8)</name>
    <name type="common">Blackleg fungus</name>
    <name type="synonym">Phoma lingam</name>
    <dbReference type="NCBI Taxonomy" id="985895"/>
    <lineage>
        <taxon>Eukaryota</taxon>
        <taxon>Fungi</taxon>
        <taxon>Dikarya</taxon>
        <taxon>Ascomycota</taxon>
        <taxon>Pezizomycotina</taxon>
        <taxon>Dothideomycetes</taxon>
        <taxon>Pleosporomycetidae</taxon>
        <taxon>Pleosporales</taxon>
        <taxon>Pleosporineae</taxon>
        <taxon>Leptosphaeriaceae</taxon>
        <taxon>Plenodomus</taxon>
        <taxon>Plenodomus lingam/Leptosphaeria maculans species complex</taxon>
    </lineage>
</organism>
<accession>E4ZIR3</accession>
<dbReference type="Proteomes" id="UP000002668">
    <property type="component" value="Genome"/>
</dbReference>
<keyword evidence="3" id="KW-1185">Reference proteome</keyword>
<feature type="region of interest" description="Disordered" evidence="1">
    <location>
        <begin position="108"/>
        <end position="136"/>
    </location>
</feature>
<reference evidence="3" key="1">
    <citation type="journal article" date="2011" name="Nat. Commun.">
        <title>Effector diversification within compartments of the Leptosphaeria maculans genome affected by Repeat-Induced Point mutations.</title>
        <authorList>
            <person name="Rouxel T."/>
            <person name="Grandaubert J."/>
            <person name="Hane J.K."/>
            <person name="Hoede C."/>
            <person name="van de Wouw A.P."/>
            <person name="Couloux A."/>
            <person name="Dominguez V."/>
            <person name="Anthouard V."/>
            <person name="Bally P."/>
            <person name="Bourras S."/>
            <person name="Cozijnsen A.J."/>
            <person name="Ciuffetti L.M."/>
            <person name="Degrave A."/>
            <person name="Dilmaghani A."/>
            <person name="Duret L."/>
            <person name="Fudal I."/>
            <person name="Goodwin S.B."/>
            <person name="Gout L."/>
            <person name="Glaser N."/>
            <person name="Linglin J."/>
            <person name="Kema G.H.J."/>
            <person name="Lapalu N."/>
            <person name="Lawrence C.B."/>
            <person name="May K."/>
            <person name="Meyer M."/>
            <person name="Ollivier B."/>
            <person name="Poulain J."/>
            <person name="Schoch C.L."/>
            <person name="Simon A."/>
            <person name="Spatafora J.W."/>
            <person name="Stachowiak A."/>
            <person name="Turgeon B.G."/>
            <person name="Tyler B.M."/>
            <person name="Vincent D."/>
            <person name="Weissenbach J."/>
            <person name="Amselem J."/>
            <person name="Quesneville H."/>
            <person name="Oliver R.P."/>
            <person name="Wincker P."/>
            <person name="Balesdent M.-H."/>
            <person name="Howlett B.J."/>
        </authorList>
    </citation>
    <scope>NUCLEOTIDE SEQUENCE [LARGE SCALE GENOMIC DNA]</scope>
    <source>
        <strain evidence="3">JN3 / isolate v23.1.3 / race Av1-4-5-6-7-8</strain>
    </source>
</reference>
<dbReference type="OrthoDB" id="1022638at2759"/>
<evidence type="ECO:0000313" key="2">
    <source>
        <dbReference type="EMBL" id="CBX91084.1"/>
    </source>
</evidence>
<dbReference type="HOGENOM" id="CLU_1180407_0_0_1"/>
<feature type="compositionally biased region" description="Polar residues" evidence="1">
    <location>
        <begin position="224"/>
        <end position="235"/>
    </location>
</feature>
<dbReference type="VEuPathDB" id="FungiDB:LEMA_P061180.1"/>
<dbReference type="AlphaFoldDB" id="E4ZIR3"/>
<feature type="region of interest" description="Disordered" evidence="1">
    <location>
        <begin position="1"/>
        <end position="51"/>
    </location>
</feature>
<feature type="compositionally biased region" description="Pro residues" evidence="1">
    <location>
        <begin position="9"/>
        <end position="30"/>
    </location>
</feature>
<evidence type="ECO:0000313" key="3">
    <source>
        <dbReference type="Proteomes" id="UP000002668"/>
    </source>
</evidence>
<feature type="region of interest" description="Disordered" evidence="1">
    <location>
        <begin position="204"/>
        <end position="235"/>
    </location>
</feature>
<sequence length="235" mass="25828">MASNAPRAPSLPPPTTIPSPQYQPPPPPTTTSPEPCQCRPPHQDKMSHPAYHTSYMRGPTIKLIIGHGLSAVHYTLPIRLLAVNSELLTRDMSQMLSLNGATAGLHIKRKTPHDSSPEMTRKPFSELSADASTGRSEIPRVEAAKAEMVLQYSQMEMDSFGLFLRFMLTGDYPVGVDVGFAAVWVPWCSREAWVWKGMAWDVGGGQKETERTSPSWISAERKPSTGTSAERILTS</sequence>
<evidence type="ECO:0000256" key="1">
    <source>
        <dbReference type="SAM" id="MobiDB-lite"/>
    </source>
</evidence>
<protein>
    <submittedName>
        <fullName evidence="2">Predicted protein</fullName>
    </submittedName>
</protein>
<feature type="compositionally biased region" description="Basic and acidic residues" evidence="1">
    <location>
        <begin position="112"/>
        <end position="124"/>
    </location>
</feature>
<proteinExistence type="predicted"/>